<comment type="catalytic activity">
    <reaction evidence="1">
        <text>Endohydrolysis of (1-&gt;4)-alpha-D-glucosidic linkages in polysaccharides containing three or more (1-&gt;4)-alpha-linked D-glucose units.</text>
        <dbReference type="EC" id="3.2.1.1"/>
    </reaction>
</comment>
<evidence type="ECO:0000256" key="1">
    <source>
        <dbReference type="ARBA" id="ARBA00000548"/>
    </source>
</evidence>
<dbReference type="AlphaFoldDB" id="A0A6L7EYQ3"/>
<reference evidence="6 7" key="1">
    <citation type="submission" date="2019-12" db="EMBL/GenBank/DDBJ databases">
        <authorList>
            <person name="Kun Z."/>
        </authorList>
    </citation>
    <scope>NUCLEOTIDE SEQUENCE [LARGE SCALE GENOMIC DNA]</scope>
    <source>
        <strain evidence="6 7">YIM 123512</strain>
    </source>
</reference>
<dbReference type="InterPro" id="IPR051417">
    <property type="entry name" value="SDr/BOS_complex"/>
</dbReference>
<dbReference type="Gene3D" id="2.60.40.1120">
    <property type="entry name" value="Carboxypeptidase-like, regulatory domain"/>
    <property type="match status" value="2"/>
</dbReference>
<dbReference type="InterPro" id="IPR013783">
    <property type="entry name" value="Ig-like_fold"/>
</dbReference>
<dbReference type="GO" id="GO:0005975">
    <property type="term" value="P:carbohydrate metabolic process"/>
    <property type="evidence" value="ECO:0007669"/>
    <property type="project" value="UniProtKB-ARBA"/>
</dbReference>
<dbReference type="Gene3D" id="2.60.40.10">
    <property type="entry name" value="Immunoglobulins"/>
    <property type="match status" value="1"/>
</dbReference>
<gene>
    <name evidence="6" type="ORF">GRQ65_07330</name>
</gene>
<keyword evidence="3 5" id="KW-0732">Signal</keyword>
<dbReference type="SUPFAM" id="SSF49452">
    <property type="entry name" value="Starch-binding domain-like"/>
    <property type="match status" value="1"/>
</dbReference>
<evidence type="ECO:0000256" key="4">
    <source>
        <dbReference type="ARBA" id="ARBA00030238"/>
    </source>
</evidence>
<evidence type="ECO:0000256" key="3">
    <source>
        <dbReference type="ARBA" id="ARBA00022729"/>
    </source>
</evidence>
<evidence type="ECO:0000313" key="6">
    <source>
        <dbReference type="EMBL" id="MXG89359.1"/>
    </source>
</evidence>
<comment type="caution">
    <text evidence="6">The sequence shown here is derived from an EMBL/GenBank/DDBJ whole genome shotgun (WGS) entry which is preliminary data.</text>
</comment>
<dbReference type="GO" id="GO:0030246">
    <property type="term" value="F:carbohydrate binding"/>
    <property type="evidence" value="ECO:0007669"/>
    <property type="project" value="InterPro"/>
</dbReference>
<name>A0A6L7EYQ3_9ACTN</name>
<dbReference type="PANTHER" id="PTHR23303">
    <property type="entry name" value="CARBOXYPEPTIDASE REGULATORY REGION-CONTAINING"/>
    <property type="match status" value="1"/>
</dbReference>
<evidence type="ECO:0000313" key="7">
    <source>
        <dbReference type="Proteomes" id="UP000473325"/>
    </source>
</evidence>
<evidence type="ECO:0000256" key="5">
    <source>
        <dbReference type="SAM" id="SignalP"/>
    </source>
</evidence>
<dbReference type="EMBL" id="WUEK01000004">
    <property type="protein sequence ID" value="MXG89359.1"/>
    <property type="molecule type" value="Genomic_DNA"/>
</dbReference>
<feature type="signal peptide" evidence="5">
    <location>
        <begin position="1"/>
        <end position="31"/>
    </location>
</feature>
<sequence>MRARRPWGLLVVVAALLGLLAPALVAGPAAAASGRVRGTVVGPGTTPKMQVTWFTTDWTYLGATKFKGGAYSIELPAGTYRLQFTDQRPAYDTDKYSPSDVTVTVTDGATALKNVRMRTGASIGGTAKVRGRPAPGARIVAANTDRNSFETTADKTGAFALGGLPPGDYSVFTYDRRKTWVGKSSFLPRLKAGRYRPVRIDLPVRAGRFVVDLYAGTSPYPGTAFVTAVSRKTGQFWTEKASGGTVTFRGLFPGSYDLVLPYAGDYLGATVPVTGRVKAGRASFGTARLTERGGAVGGSVVDGSDPGRTLSPVTVTLYDGTGAQLAQTTTASDGTFRVGGALPSGSGLSVVAQPGGVNPPYLQSSGYCRFGAVTVGGVAVTAGTTTTLGPIALPRLDAGC</sequence>
<dbReference type="EC" id="3.2.1.1" evidence="2"/>
<dbReference type="RefSeq" id="WP_160876748.1">
    <property type="nucleotide sequence ID" value="NZ_WUEK01000004.1"/>
</dbReference>
<feature type="chain" id="PRO_5027031743" description="alpha-amylase" evidence="5">
    <location>
        <begin position="32"/>
        <end position="400"/>
    </location>
</feature>
<accession>A0A6L7EYQ3</accession>
<protein>
    <recommendedName>
        <fullName evidence="2">alpha-amylase</fullName>
        <ecNumber evidence="2">3.2.1.1</ecNumber>
    </recommendedName>
    <alternativeName>
        <fullName evidence="4">1,4-alpha-D-glucan glucanohydrolase</fullName>
    </alternativeName>
</protein>
<dbReference type="PANTHER" id="PTHR23303:SF14">
    <property type="entry name" value="BOS COMPLEX SUBUNIT NOMO1-RELATED"/>
    <property type="match status" value="1"/>
</dbReference>
<dbReference type="SUPFAM" id="SSF49478">
    <property type="entry name" value="Cna protein B-type domain"/>
    <property type="match status" value="2"/>
</dbReference>
<proteinExistence type="predicted"/>
<keyword evidence="7" id="KW-1185">Reference proteome</keyword>
<dbReference type="Proteomes" id="UP000473325">
    <property type="component" value="Unassembled WGS sequence"/>
</dbReference>
<dbReference type="GO" id="GO:0004556">
    <property type="term" value="F:alpha-amylase activity"/>
    <property type="evidence" value="ECO:0007669"/>
    <property type="project" value="UniProtKB-EC"/>
</dbReference>
<evidence type="ECO:0000256" key="2">
    <source>
        <dbReference type="ARBA" id="ARBA00012595"/>
    </source>
</evidence>
<dbReference type="InterPro" id="IPR013784">
    <property type="entry name" value="Carb-bd-like_fold"/>
</dbReference>
<organism evidence="6 7">
    <name type="scientific">Nocardioides flavescens</name>
    <dbReference type="NCBI Taxonomy" id="2691959"/>
    <lineage>
        <taxon>Bacteria</taxon>
        <taxon>Bacillati</taxon>
        <taxon>Actinomycetota</taxon>
        <taxon>Actinomycetes</taxon>
        <taxon>Propionibacteriales</taxon>
        <taxon>Nocardioidaceae</taxon>
        <taxon>Nocardioides</taxon>
    </lineage>
</organism>